<evidence type="ECO:0000313" key="2">
    <source>
        <dbReference type="EMBL" id="CAD7233211.1"/>
    </source>
</evidence>
<dbReference type="EMBL" id="OB665829">
    <property type="protein sequence ID" value="CAD7233211.1"/>
    <property type="molecule type" value="Genomic_DNA"/>
</dbReference>
<gene>
    <name evidence="2" type="ORF">CTOB1V02_LOCUS11034</name>
</gene>
<dbReference type="Gene3D" id="3.30.160.60">
    <property type="entry name" value="Classic Zinc Finger"/>
    <property type="match status" value="1"/>
</dbReference>
<protein>
    <submittedName>
        <fullName evidence="2">Uncharacterized protein</fullName>
    </submittedName>
</protein>
<dbReference type="SUPFAM" id="SSF57667">
    <property type="entry name" value="beta-beta-alpha zinc fingers"/>
    <property type="match status" value="1"/>
</dbReference>
<dbReference type="InterPro" id="IPR036236">
    <property type="entry name" value="Znf_C2H2_sf"/>
</dbReference>
<reference evidence="2" key="1">
    <citation type="submission" date="2020-11" db="EMBL/GenBank/DDBJ databases">
        <authorList>
            <person name="Tran Van P."/>
        </authorList>
    </citation>
    <scope>NUCLEOTIDE SEQUENCE</scope>
</reference>
<accession>A0A7R8ZR22</accession>
<evidence type="ECO:0000256" key="1">
    <source>
        <dbReference type="SAM" id="MobiDB-lite"/>
    </source>
</evidence>
<organism evidence="2">
    <name type="scientific">Cyprideis torosa</name>
    <dbReference type="NCBI Taxonomy" id="163714"/>
    <lineage>
        <taxon>Eukaryota</taxon>
        <taxon>Metazoa</taxon>
        <taxon>Ecdysozoa</taxon>
        <taxon>Arthropoda</taxon>
        <taxon>Crustacea</taxon>
        <taxon>Oligostraca</taxon>
        <taxon>Ostracoda</taxon>
        <taxon>Podocopa</taxon>
        <taxon>Podocopida</taxon>
        <taxon>Cytherocopina</taxon>
        <taxon>Cytheroidea</taxon>
        <taxon>Cytherideidae</taxon>
        <taxon>Cyprideis</taxon>
    </lineage>
</organism>
<sequence>MAETKMEIEKAALQTPRSQSETAVKEEAAEATDETCSAGQRTAQTLFPKSSRRVKKDHARTHTKERPYECNVCCKCFSQPLLFLLNLEDFFHSVANGNVSEEF</sequence>
<dbReference type="OrthoDB" id="10020990at2759"/>
<feature type="region of interest" description="Disordered" evidence="1">
    <location>
        <begin position="1"/>
        <end position="42"/>
    </location>
</feature>
<proteinExistence type="predicted"/>
<name>A0A7R8ZR22_9CRUS</name>
<dbReference type="AlphaFoldDB" id="A0A7R8ZR22"/>
<feature type="compositionally biased region" description="Basic and acidic residues" evidence="1">
    <location>
        <begin position="1"/>
        <end position="10"/>
    </location>
</feature>